<gene>
    <name evidence="1" type="ORF">DPEC_G00337320</name>
</gene>
<comment type="caution">
    <text evidence="1">The sequence shown here is derived from an EMBL/GenBank/DDBJ whole genome shotgun (WGS) entry which is preliminary data.</text>
</comment>
<evidence type="ECO:0000313" key="2">
    <source>
        <dbReference type="Proteomes" id="UP001157502"/>
    </source>
</evidence>
<dbReference type="EMBL" id="CM055760">
    <property type="protein sequence ID" value="KAJ7987302.1"/>
    <property type="molecule type" value="Genomic_DNA"/>
</dbReference>
<evidence type="ECO:0000313" key="1">
    <source>
        <dbReference type="EMBL" id="KAJ7987302.1"/>
    </source>
</evidence>
<name>A0ACC2F7N5_DALPE</name>
<protein>
    <submittedName>
        <fullName evidence="1">Uncharacterized protein</fullName>
    </submittedName>
</protein>
<accession>A0ACC2F7N5</accession>
<dbReference type="Proteomes" id="UP001157502">
    <property type="component" value="Chromosome 33"/>
</dbReference>
<proteinExistence type="predicted"/>
<sequence length="608" mass="68173">MATSSPRFIWCDCRKHKILVKDTHERCLHCLGIQHAKEAVLEYGKCPHCAKMDWSTCINRLTKVQEIMHRENQQRKYEAAQSEVQPKPETTSAPIREPKPEADTIPSMPSLQLSSSTPAHSSTMPVLFTILSPPPAQIGANSSNPKANFLSQLAIQQSADSTPSMSQSSSHMHNSSSRKRHYFSSHHTRSKRSKRSHGSHRRRCSPSSSSSSSYWTSDEDNFCPSGKGRRSQRESQQTAHSERRHRELMEVVQQRLETQQKAVQLQWAVLEKRIDALERRDAEAVVSFSTAAPTVNLHTSITQTSTSQENELRDTSDSVCDQLVTESLPFTIVKQEEEPSSISSAYRPLSDEEEEEASQSTEGPLSRQDLLAAKDLQSLIARAAKYLGIEFPNTPTGPSPPDPTMVQEFEDLVQSSWANPASSKPYRELFSEMYRLHDCQSPAYNQMPQVNGFMSAIFQAVKPTENKKAPVPAERWRFTETLVERMYQTAGMLAKTANYLRYLSNYQRRLLMDISGDHPGQSFVSVLNELKLIGQFTHQLSFHQAELSGRVMAASVAIRRQVWMAKTNYTDSLKATVADLPFVVSHTIGVSLASGPSSTGTVCKQEQL</sequence>
<organism evidence="1 2">
    <name type="scientific">Dallia pectoralis</name>
    <name type="common">Alaska blackfish</name>
    <dbReference type="NCBI Taxonomy" id="75939"/>
    <lineage>
        <taxon>Eukaryota</taxon>
        <taxon>Metazoa</taxon>
        <taxon>Chordata</taxon>
        <taxon>Craniata</taxon>
        <taxon>Vertebrata</taxon>
        <taxon>Euteleostomi</taxon>
        <taxon>Actinopterygii</taxon>
        <taxon>Neopterygii</taxon>
        <taxon>Teleostei</taxon>
        <taxon>Protacanthopterygii</taxon>
        <taxon>Esociformes</taxon>
        <taxon>Umbridae</taxon>
        <taxon>Dallia</taxon>
    </lineage>
</organism>
<reference evidence="1" key="1">
    <citation type="submission" date="2021-05" db="EMBL/GenBank/DDBJ databases">
        <authorList>
            <person name="Pan Q."/>
            <person name="Jouanno E."/>
            <person name="Zahm M."/>
            <person name="Klopp C."/>
            <person name="Cabau C."/>
            <person name="Louis A."/>
            <person name="Berthelot C."/>
            <person name="Parey E."/>
            <person name="Roest Crollius H."/>
            <person name="Montfort J."/>
            <person name="Robinson-Rechavi M."/>
            <person name="Bouchez O."/>
            <person name="Lampietro C."/>
            <person name="Lopez Roques C."/>
            <person name="Donnadieu C."/>
            <person name="Postlethwait J."/>
            <person name="Bobe J."/>
            <person name="Dillon D."/>
            <person name="Chandos A."/>
            <person name="von Hippel F."/>
            <person name="Guiguen Y."/>
        </authorList>
    </citation>
    <scope>NUCLEOTIDE SEQUENCE</scope>
    <source>
        <strain evidence="1">YG-Jan2019</strain>
    </source>
</reference>
<keyword evidence="2" id="KW-1185">Reference proteome</keyword>